<keyword evidence="4" id="KW-1185">Reference proteome</keyword>
<gene>
    <name evidence="3" type="ORF">OKIOD_LOCUS8187</name>
</gene>
<name>A0ABN7SIK2_OIKDI</name>
<dbReference type="Proteomes" id="UP001158576">
    <property type="component" value="Chromosome XSR"/>
</dbReference>
<evidence type="ECO:0000313" key="4">
    <source>
        <dbReference type="Proteomes" id="UP001158576"/>
    </source>
</evidence>
<feature type="compositionally biased region" description="Basic and acidic residues" evidence="2">
    <location>
        <begin position="183"/>
        <end position="197"/>
    </location>
</feature>
<evidence type="ECO:0000256" key="1">
    <source>
        <dbReference type="SAM" id="Coils"/>
    </source>
</evidence>
<evidence type="ECO:0000313" key="3">
    <source>
        <dbReference type="EMBL" id="CAG5099674.1"/>
    </source>
</evidence>
<feature type="compositionally biased region" description="Basic residues" evidence="2">
    <location>
        <begin position="172"/>
        <end position="182"/>
    </location>
</feature>
<proteinExistence type="predicted"/>
<accession>A0ABN7SIK2</accession>
<protein>
    <submittedName>
        <fullName evidence="3">Oidioi.mRNA.OKI2018_I69.XSR.g16629.t1.cds</fullName>
    </submittedName>
</protein>
<evidence type="ECO:0000256" key="2">
    <source>
        <dbReference type="SAM" id="MobiDB-lite"/>
    </source>
</evidence>
<feature type="coiled-coil region" evidence="1">
    <location>
        <begin position="258"/>
        <end position="285"/>
    </location>
</feature>
<dbReference type="EMBL" id="OU015569">
    <property type="protein sequence ID" value="CAG5099674.1"/>
    <property type="molecule type" value="Genomic_DNA"/>
</dbReference>
<sequence>MLRKVDIISMMETSQRDLGKVSEGRYNFGIQIPGMDDSQPQIGSFLEQLVDYPLLDLDGYEAILLTKRTKLKKLVELFAKICDDPGDDALMFNRDSYLLLPKKPYENCTLLISKNKNVPAIKFDAVNDLEAAQDPRFLFPVLYYRNKEYKIPEWVEDEDRKAKTKLELAIQKSKKTQKKQPAKKVDQKNKKQEKPIIEKSQLQKKNREKDSSYSDAPASQLELDYSDDDAEWVTVEKKKTKKKKEETPIKQKKVSGAVSQEEVLKNEMEKDFRRLEMEVKDIRKENLSSTNSIAPKLELDNFEEAVCQNQSIEDDQDLLKRETEVIEPDEAFHDSKKLAKENIAKKNLEVNRINSSDSFSAQFVISAAKNLTQPRNRDNIETVLEKSLPFMTSQSLWFTIQEMDEEHKYFEKFF</sequence>
<organism evidence="3 4">
    <name type="scientific">Oikopleura dioica</name>
    <name type="common">Tunicate</name>
    <dbReference type="NCBI Taxonomy" id="34765"/>
    <lineage>
        <taxon>Eukaryota</taxon>
        <taxon>Metazoa</taxon>
        <taxon>Chordata</taxon>
        <taxon>Tunicata</taxon>
        <taxon>Appendicularia</taxon>
        <taxon>Copelata</taxon>
        <taxon>Oikopleuridae</taxon>
        <taxon>Oikopleura</taxon>
    </lineage>
</organism>
<feature type="region of interest" description="Disordered" evidence="2">
    <location>
        <begin position="170"/>
        <end position="221"/>
    </location>
</feature>
<reference evidence="3 4" key="1">
    <citation type="submission" date="2021-04" db="EMBL/GenBank/DDBJ databases">
        <authorList>
            <person name="Bliznina A."/>
        </authorList>
    </citation>
    <scope>NUCLEOTIDE SEQUENCE [LARGE SCALE GENOMIC DNA]</scope>
</reference>
<keyword evidence="1" id="KW-0175">Coiled coil</keyword>